<evidence type="ECO:0000313" key="3">
    <source>
        <dbReference type="Proteomes" id="UP000604475"/>
    </source>
</evidence>
<accession>A0A937RDC9</accession>
<dbReference type="CDD" id="cd00531">
    <property type="entry name" value="NTF2_like"/>
    <property type="match status" value="1"/>
</dbReference>
<protein>
    <submittedName>
        <fullName evidence="2">Nuclear transport factor 2 family protein</fullName>
    </submittedName>
</protein>
<dbReference type="InterPro" id="IPR032710">
    <property type="entry name" value="NTF2-like_dom_sf"/>
</dbReference>
<dbReference type="Gene3D" id="3.10.450.50">
    <property type="match status" value="1"/>
</dbReference>
<dbReference type="AlphaFoldDB" id="A0A937RDC9"/>
<dbReference type="RefSeq" id="WP_202999798.1">
    <property type="nucleotide sequence ID" value="NZ_JADWYU010000130.1"/>
</dbReference>
<dbReference type="Proteomes" id="UP000604475">
    <property type="component" value="Unassembled WGS sequence"/>
</dbReference>
<dbReference type="InterPro" id="IPR037401">
    <property type="entry name" value="SnoaL-like"/>
</dbReference>
<dbReference type="Pfam" id="PF13577">
    <property type="entry name" value="SnoaL_4"/>
    <property type="match status" value="1"/>
</dbReference>
<proteinExistence type="predicted"/>
<dbReference type="EMBL" id="JAEACQ010000164">
    <property type="protein sequence ID" value="MBL7627837.1"/>
    <property type="molecule type" value="Genomic_DNA"/>
</dbReference>
<feature type="domain" description="SnoaL-like" evidence="1">
    <location>
        <begin position="12"/>
        <end position="130"/>
    </location>
</feature>
<gene>
    <name evidence="2" type="ORF">I7412_11770</name>
</gene>
<evidence type="ECO:0000313" key="2">
    <source>
        <dbReference type="EMBL" id="MBL7627837.1"/>
    </source>
</evidence>
<keyword evidence="3" id="KW-1185">Reference proteome</keyword>
<reference evidence="2" key="1">
    <citation type="submission" date="2020-12" db="EMBL/GenBank/DDBJ databases">
        <title>Genomic characterization of non-nitrogen-fixing Frankia strains.</title>
        <authorList>
            <person name="Carlos-Shanley C."/>
            <person name="Guerra T."/>
            <person name="Hahn D."/>
        </authorList>
    </citation>
    <scope>NUCLEOTIDE SEQUENCE</scope>
    <source>
        <strain evidence="2">CN6</strain>
    </source>
</reference>
<organism evidence="2 3">
    <name type="scientific">Frankia nepalensis</name>
    <dbReference type="NCBI Taxonomy" id="1836974"/>
    <lineage>
        <taxon>Bacteria</taxon>
        <taxon>Bacillati</taxon>
        <taxon>Actinomycetota</taxon>
        <taxon>Actinomycetes</taxon>
        <taxon>Frankiales</taxon>
        <taxon>Frankiaceae</taxon>
        <taxon>Frankia</taxon>
    </lineage>
</organism>
<evidence type="ECO:0000259" key="1">
    <source>
        <dbReference type="Pfam" id="PF13577"/>
    </source>
</evidence>
<name>A0A937RDC9_9ACTN</name>
<dbReference type="SUPFAM" id="SSF54427">
    <property type="entry name" value="NTF2-like"/>
    <property type="match status" value="1"/>
</dbReference>
<comment type="caution">
    <text evidence="2">The sequence shown here is derived from an EMBL/GenBank/DDBJ whole genome shotgun (WGS) entry which is preliminary data.</text>
</comment>
<sequence length="145" mass="16155">MSASAADDAVKADLAEILVRYATGIDRRDWSLFRTCFTDDCEADYGPIGHWHGVDEITDWMTRAHADCGHTLHRITNIAVETDDDGSARARSYVDALVLGADNRDGVRAIGFYDDELIRAGDGWRIARRRFTSVHLQAIDRSLTA</sequence>